<sequence>MRKLTVPYPPKSSVTKPKNRTLTPNLTRRTHRKSRNGCFQCKNRRIKCDEADPACQNCLAKALVCTYPEISVSIGEQCQTPAFTTRASARGCLLREPERPFSWQDMQAWQHFLIFCPPSLPLGNHEVWVRYVPQLAHQKPFLMQALLALGASHLSRLTHNAEQERQALQHRGRAITGFRDLFKRSSAWSTPDLDGAIATSYALAFQASHMEDGIDDYLAFVNGCGLLTQHVRSHNVSSGFNLATGRASAKYGADLAMILAEEDDLSLIHEAAEAFDELKPYVIDPAELDFFVAVRDILESFEKGACVGVLTGMEMYGVWHHLAGAYLKVFLRSDNSMSQLLLVYFLTVQVIFRGLLPWQWWADIVILEPPGQPFIELLQWITAFEQTMPEYLQPLLCWPRLVLQKFNDEVKPTCDVSSIILDQASKIRCVRNMHIDAHIVVGDILRNCADLTTWFESILDLKIKTTAVHSRDNKTSCTYPSLATTDSASSTGSGASQRVFETIASTGSPHQIHEQLDKCIQRSYDDFDFISLELADDFFDLMPDAPG</sequence>
<comment type="caution">
    <text evidence="1">The sequence shown here is derived from an EMBL/GenBank/DDBJ whole genome shotgun (WGS) entry which is preliminary data.</text>
</comment>
<organism evidence="1 2">
    <name type="scientific">Neophaeococcomyces mojaviensis</name>
    <dbReference type="NCBI Taxonomy" id="3383035"/>
    <lineage>
        <taxon>Eukaryota</taxon>
        <taxon>Fungi</taxon>
        <taxon>Dikarya</taxon>
        <taxon>Ascomycota</taxon>
        <taxon>Pezizomycotina</taxon>
        <taxon>Eurotiomycetes</taxon>
        <taxon>Chaetothyriomycetidae</taxon>
        <taxon>Chaetothyriales</taxon>
        <taxon>Chaetothyriales incertae sedis</taxon>
        <taxon>Neophaeococcomyces</taxon>
    </lineage>
</organism>
<dbReference type="EMBL" id="JAPDRQ010000140">
    <property type="protein sequence ID" value="KAJ9653813.1"/>
    <property type="molecule type" value="Genomic_DNA"/>
</dbReference>
<gene>
    <name evidence="1" type="ORF">H2198_007041</name>
</gene>
<accession>A0ACC3A185</accession>
<protein>
    <submittedName>
        <fullName evidence="1">Uncharacterized protein</fullName>
    </submittedName>
</protein>
<dbReference type="Proteomes" id="UP001172386">
    <property type="component" value="Unassembled WGS sequence"/>
</dbReference>
<reference evidence="1" key="1">
    <citation type="submission" date="2022-10" db="EMBL/GenBank/DDBJ databases">
        <title>Culturing micro-colonial fungi from biological soil crusts in the Mojave desert and describing Neophaeococcomyces mojavensis, and introducing the new genera and species Taxawa tesnikishii.</title>
        <authorList>
            <person name="Kurbessoian T."/>
            <person name="Stajich J.E."/>
        </authorList>
    </citation>
    <scope>NUCLEOTIDE SEQUENCE</scope>
    <source>
        <strain evidence="1">JES_112</strain>
    </source>
</reference>
<proteinExistence type="predicted"/>
<keyword evidence="2" id="KW-1185">Reference proteome</keyword>
<evidence type="ECO:0000313" key="2">
    <source>
        <dbReference type="Proteomes" id="UP001172386"/>
    </source>
</evidence>
<evidence type="ECO:0000313" key="1">
    <source>
        <dbReference type="EMBL" id="KAJ9653813.1"/>
    </source>
</evidence>
<name>A0ACC3A185_9EURO</name>